<dbReference type="Proteomes" id="UP000626180">
    <property type="component" value="Unassembled WGS sequence"/>
</dbReference>
<evidence type="ECO:0000313" key="4">
    <source>
        <dbReference type="Proteomes" id="UP000626180"/>
    </source>
</evidence>
<dbReference type="Gene3D" id="3.30.460.40">
    <property type="match status" value="1"/>
</dbReference>
<dbReference type="SUPFAM" id="SSF81301">
    <property type="entry name" value="Nucleotidyltransferase"/>
    <property type="match status" value="1"/>
</dbReference>
<dbReference type="EMBL" id="UAUF01000014">
    <property type="protein sequence ID" value="SPZ11854.1"/>
    <property type="molecule type" value="Genomic_DNA"/>
</dbReference>
<reference evidence="1 4" key="2">
    <citation type="submission" date="2020-10" db="EMBL/GenBank/DDBJ databases">
        <title>Genome sequences of Pseudomonas isolates.</title>
        <authorList>
            <person name="Wessels L."/>
            <person name="Reich F."/>
            <person name="Hammerl J."/>
        </authorList>
    </citation>
    <scope>NUCLEOTIDE SEQUENCE [LARGE SCALE GENOMIC DNA]</scope>
    <source>
        <strain evidence="1 4">20-MO00624-0</strain>
    </source>
</reference>
<name>A0A2X2CXU5_PSELU</name>
<dbReference type="RefSeq" id="WP_010795864.1">
    <property type="nucleotide sequence ID" value="NZ_FQYS01000011.1"/>
</dbReference>
<reference evidence="2 3" key="1">
    <citation type="submission" date="2018-06" db="EMBL/GenBank/DDBJ databases">
        <authorList>
            <consortium name="Pathogen Informatics"/>
            <person name="Doyle S."/>
        </authorList>
    </citation>
    <scope>NUCLEOTIDE SEQUENCE [LARGE SCALE GENOMIC DNA]</scope>
    <source>
        <strain evidence="2 3">NCTC11842</strain>
    </source>
</reference>
<organism evidence="2 3">
    <name type="scientific">Pseudomonas luteola</name>
    <dbReference type="NCBI Taxonomy" id="47886"/>
    <lineage>
        <taxon>Bacteria</taxon>
        <taxon>Pseudomonadati</taxon>
        <taxon>Pseudomonadota</taxon>
        <taxon>Gammaproteobacteria</taxon>
        <taxon>Pseudomonadales</taxon>
        <taxon>Pseudomonadaceae</taxon>
        <taxon>Pseudomonas</taxon>
    </lineage>
</organism>
<evidence type="ECO:0000313" key="1">
    <source>
        <dbReference type="EMBL" id="MBF8642572.1"/>
    </source>
</evidence>
<dbReference type="EMBL" id="JADMCD010000010">
    <property type="protein sequence ID" value="MBF8642572.1"/>
    <property type="molecule type" value="Genomic_DNA"/>
</dbReference>
<proteinExistence type="predicted"/>
<gene>
    <name evidence="1" type="ORF">IRZ65_17990</name>
    <name evidence="2" type="ORF">NCTC11842_04110</name>
</gene>
<keyword evidence="4" id="KW-1185">Reference proteome</keyword>
<dbReference type="Proteomes" id="UP000250443">
    <property type="component" value="Unassembled WGS sequence"/>
</dbReference>
<evidence type="ECO:0000313" key="3">
    <source>
        <dbReference type="Proteomes" id="UP000250443"/>
    </source>
</evidence>
<evidence type="ECO:0000313" key="2">
    <source>
        <dbReference type="EMBL" id="SPZ11854.1"/>
    </source>
</evidence>
<accession>A0A2X2CXU5</accession>
<dbReference type="AlphaFoldDB" id="A0A2X2CXU5"/>
<sequence>MSHAAALRWIIDLLNEQHIPFLLCGGLAAHVYGARRPLNDIDLLVPADRLQEIAAAGAAVTTKPLERRCEEGWDVEYVQFKVEGVKIEIGGTPGARIFDKGHSTWRDLEANLAKARPATLLGVALQVMDRDELAAYKVMLGREVDTEDLIALSTPHP</sequence>
<dbReference type="InterPro" id="IPR043519">
    <property type="entry name" value="NT_sf"/>
</dbReference>
<evidence type="ECO:0008006" key="5">
    <source>
        <dbReference type="Google" id="ProtNLM"/>
    </source>
</evidence>
<protein>
    <recommendedName>
        <fullName evidence="5">Nucleotidyltransferase family protein</fullName>
    </recommendedName>
</protein>